<evidence type="ECO:0000313" key="4">
    <source>
        <dbReference type="EMBL" id="OMJ19437.1"/>
    </source>
</evidence>
<proteinExistence type="predicted"/>
<feature type="compositionally biased region" description="Basic and acidic residues" evidence="1">
    <location>
        <begin position="188"/>
        <end position="203"/>
    </location>
</feature>
<accession>A0A1R1X827</accession>
<dbReference type="Proteomes" id="UP000187283">
    <property type="component" value="Unassembled WGS sequence"/>
</dbReference>
<sequence length="214" mass="24978">MFFDFKKHLVEHGVSHVEEGNVIVHIICTPFIIWAMCGLLTLLGPIVETPEWLAPFLEFFPGFRFDLTWGSVFILAFILFSIIFDPIYAALIFPLYMFCLGSTHMLITLHSGAFSIFIQTIILGFSLNLLSHYLFEKRMPRIFETKSIATFFFGYFYVTYAFLLYIGYCPVYYEELKEEIRERVAEIEKEKESKNDAVPEEKSQKKKSSPKKKI</sequence>
<reference evidence="3 5" key="1">
    <citation type="submission" date="2017-01" db="EMBL/GenBank/DDBJ databases">
        <authorList>
            <person name="Mah S.A."/>
            <person name="Swanson W.J."/>
            <person name="Moy G.W."/>
            <person name="Vacquier V.D."/>
        </authorList>
    </citation>
    <scope>NUCLEOTIDE SEQUENCE [LARGE SCALE GENOMIC DNA]</scope>
    <source>
        <strain evidence="3 5">GSMNP</strain>
    </source>
</reference>
<feature type="region of interest" description="Disordered" evidence="1">
    <location>
        <begin position="188"/>
        <end position="214"/>
    </location>
</feature>
<dbReference type="InterPro" id="IPR009305">
    <property type="entry name" value="Mpo1-like"/>
</dbReference>
<keyword evidence="2" id="KW-0472">Membrane</keyword>
<evidence type="ECO:0000256" key="2">
    <source>
        <dbReference type="SAM" id="Phobius"/>
    </source>
</evidence>
<dbReference type="GO" id="GO:0016020">
    <property type="term" value="C:membrane"/>
    <property type="evidence" value="ECO:0007669"/>
    <property type="project" value="GOC"/>
</dbReference>
<keyword evidence="5" id="KW-1185">Reference proteome</keyword>
<keyword evidence="2" id="KW-0812">Transmembrane</keyword>
<feature type="transmembrane region" description="Helical" evidence="2">
    <location>
        <begin position="91"/>
        <end position="110"/>
    </location>
</feature>
<comment type="caution">
    <text evidence="3">The sequence shown here is derived from an EMBL/GenBank/DDBJ whole genome shotgun (WGS) entry which is preliminary data.</text>
</comment>
<keyword evidence="2" id="KW-1133">Transmembrane helix</keyword>
<evidence type="ECO:0000256" key="1">
    <source>
        <dbReference type="SAM" id="MobiDB-lite"/>
    </source>
</evidence>
<name>A0A1R1X827_9FUNG</name>
<feature type="transmembrane region" description="Helical" evidence="2">
    <location>
        <begin position="67"/>
        <end position="84"/>
    </location>
</feature>
<dbReference type="PANTHER" id="PTHR28026">
    <property type="entry name" value="DUF962 DOMAIN PROTEIN (AFU_ORTHOLOGUE AFUA_8G05310)"/>
    <property type="match status" value="1"/>
</dbReference>
<feature type="transmembrane region" description="Helical" evidence="2">
    <location>
        <begin position="116"/>
        <end position="135"/>
    </location>
</feature>
<organism evidence="3 5">
    <name type="scientific">Smittium culicis</name>
    <dbReference type="NCBI Taxonomy" id="133412"/>
    <lineage>
        <taxon>Eukaryota</taxon>
        <taxon>Fungi</taxon>
        <taxon>Fungi incertae sedis</taxon>
        <taxon>Zoopagomycota</taxon>
        <taxon>Kickxellomycotina</taxon>
        <taxon>Harpellomycetes</taxon>
        <taxon>Harpellales</taxon>
        <taxon>Legeriomycetaceae</taxon>
        <taxon>Smittium</taxon>
    </lineage>
</organism>
<dbReference type="GO" id="GO:0005783">
    <property type="term" value="C:endoplasmic reticulum"/>
    <property type="evidence" value="ECO:0007669"/>
    <property type="project" value="TreeGrafter"/>
</dbReference>
<feature type="compositionally biased region" description="Basic residues" evidence="1">
    <location>
        <begin position="204"/>
        <end position="214"/>
    </location>
</feature>
<evidence type="ECO:0000313" key="5">
    <source>
        <dbReference type="Proteomes" id="UP000187283"/>
    </source>
</evidence>
<dbReference type="AlphaFoldDB" id="A0A1R1X827"/>
<protein>
    <recommendedName>
        <fullName evidence="6">Endoplasmic reticulum membrane protein</fullName>
    </recommendedName>
</protein>
<gene>
    <name evidence="3" type="ORF">AYI70_g10100</name>
    <name evidence="4" type="ORF">AYI70_g4739</name>
</gene>
<dbReference type="GO" id="GO:0046521">
    <property type="term" value="P:sphingoid catabolic process"/>
    <property type="evidence" value="ECO:0007669"/>
    <property type="project" value="TreeGrafter"/>
</dbReference>
<dbReference type="OrthoDB" id="2124888at2759"/>
<dbReference type="EMBL" id="LSSN01004835">
    <property type="protein sequence ID" value="OMJ10794.1"/>
    <property type="molecule type" value="Genomic_DNA"/>
</dbReference>
<dbReference type="Pfam" id="PF06127">
    <property type="entry name" value="Mpo1-like"/>
    <property type="match status" value="1"/>
</dbReference>
<dbReference type="EMBL" id="LSSN01001488">
    <property type="protein sequence ID" value="OMJ19437.1"/>
    <property type="molecule type" value="Genomic_DNA"/>
</dbReference>
<feature type="transmembrane region" description="Helical" evidence="2">
    <location>
        <begin position="21"/>
        <end position="47"/>
    </location>
</feature>
<evidence type="ECO:0000313" key="3">
    <source>
        <dbReference type="EMBL" id="OMJ10794.1"/>
    </source>
</evidence>
<dbReference type="PANTHER" id="PTHR28026:SF9">
    <property type="entry name" value="2-HYDROXY-PALMITIC ACID DIOXYGENASE MPO1"/>
    <property type="match status" value="1"/>
</dbReference>
<evidence type="ECO:0008006" key="6">
    <source>
        <dbReference type="Google" id="ProtNLM"/>
    </source>
</evidence>
<feature type="transmembrane region" description="Helical" evidence="2">
    <location>
        <begin position="147"/>
        <end position="168"/>
    </location>
</feature>